<sequence>KFKEAVQGVKDSQYAFDWLSETTDNETLVKWEAEATAAQDDQLQNPSAMDIYEVKLTKGQSQCNTYLQHADMWPAGNIYRSAVTWLAAGITLEETQVALLIDVKKLGRWPTNTQKLAVAQHCN</sequence>
<reference evidence="1" key="1">
    <citation type="journal article" date="2020" name="New Phytol.">
        <title>Comparative genomics reveals dynamic genome evolution in host specialist ectomycorrhizal fungi.</title>
        <authorList>
            <person name="Lofgren L.A."/>
            <person name="Nguyen N.H."/>
            <person name="Vilgalys R."/>
            <person name="Ruytinx J."/>
            <person name="Liao H.L."/>
            <person name="Branco S."/>
            <person name="Kuo A."/>
            <person name="LaButti K."/>
            <person name="Lipzen A."/>
            <person name="Andreopoulos W."/>
            <person name="Pangilinan J."/>
            <person name="Riley R."/>
            <person name="Hundley H."/>
            <person name="Na H."/>
            <person name="Barry K."/>
            <person name="Grigoriev I.V."/>
            <person name="Stajich J.E."/>
            <person name="Kennedy P.G."/>
        </authorList>
    </citation>
    <scope>NUCLEOTIDE SEQUENCE</scope>
    <source>
        <strain evidence="1">MN1</strain>
    </source>
</reference>
<dbReference type="RefSeq" id="XP_041185203.1">
    <property type="nucleotide sequence ID" value="XM_041341750.1"/>
</dbReference>
<comment type="caution">
    <text evidence="1">The sequence shown here is derived from an EMBL/GenBank/DDBJ whole genome shotgun (WGS) entry which is preliminary data.</text>
</comment>
<dbReference type="OrthoDB" id="2670216at2759"/>
<feature type="non-terminal residue" evidence="1">
    <location>
        <position position="123"/>
    </location>
</feature>
<keyword evidence="2" id="KW-1185">Reference proteome</keyword>
<dbReference type="Proteomes" id="UP000807769">
    <property type="component" value="Unassembled WGS sequence"/>
</dbReference>
<name>A0A9P7ATP9_9AGAM</name>
<accession>A0A9P7ATP9</accession>
<dbReference type="GeneID" id="64635766"/>
<dbReference type="AlphaFoldDB" id="A0A9P7ATP9"/>
<gene>
    <name evidence="1" type="ORF">BJ212DRAFT_1527622</name>
</gene>
<proteinExistence type="predicted"/>
<dbReference type="EMBL" id="JABBWG010000332">
    <property type="protein sequence ID" value="KAG1795245.1"/>
    <property type="molecule type" value="Genomic_DNA"/>
</dbReference>
<protein>
    <submittedName>
        <fullName evidence="1">Uncharacterized protein</fullName>
    </submittedName>
</protein>
<organism evidence="1 2">
    <name type="scientific">Suillus subaureus</name>
    <dbReference type="NCBI Taxonomy" id="48587"/>
    <lineage>
        <taxon>Eukaryota</taxon>
        <taxon>Fungi</taxon>
        <taxon>Dikarya</taxon>
        <taxon>Basidiomycota</taxon>
        <taxon>Agaricomycotina</taxon>
        <taxon>Agaricomycetes</taxon>
        <taxon>Agaricomycetidae</taxon>
        <taxon>Boletales</taxon>
        <taxon>Suillineae</taxon>
        <taxon>Suillaceae</taxon>
        <taxon>Suillus</taxon>
    </lineage>
</organism>
<evidence type="ECO:0000313" key="2">
    <source>
        <dbReference type="Proteomes" id="UP000807769"/>
    </source>
</evidence>
<evidence type="ECO:0000313" key="1">
    <source>
        <dbReference type="EMBL" id="KAG1795245.1"/>
    </source>
</evidence>